<dbReference type="AlphaFoldDB" id="A0A2T0TWS4"/>
<keyword evidence="3" id="KW-1185">Reference proteome</keyword>
<dbReference type="OrthoDB" id="5197521at2"/>
<dbReference type="Proteomes" id="UP000239210">
    <property type="component" value="Unassembled WGS sequence"/>
</dbReference>
<feature type="region of interest" description="Disordered" evidence="1">
    <location>
        <begin position="1"/>
        <end position="33"/>
    </location>
</feature>
<dbReference type="EMBL" id="PVTG01000004">
    <property type="protein sequence ID" value="PRY50152.1"/>
    <property type="molecule type" value="Genomic_DNA"/>
</dbReference>
<organism evidence="2 3">
    <name type="scientific">Geodermatophilus tzadiensis</name>
    <dbReference type="NCBI Taxonomy" id="1137988"/>
    <lineage>
        <taxon>Bacteria</taxon>
        <taxon>Bacillati</taxon>
        <taxon>Actinomycetota</taxon>
        <taxon>Actinomycetes</taxon>
        <taxon>Geodermatophilales</taxon>
        <taxon>Geodermatophilaceae</taxon>
        <taxon>Geodermatophilus</taxon>
    </lineage>
</organism>
<evidence type="ECO:0000313" key="2">
    <source>
        <dbReference type="EMBL" id="PRY50152.1"/>
    </source>
</evidence>
<feature type="compositionally biased region" description="Low complexity" evidence="1">
    <location>
        <begin position="1"/>
        <end position="13"/>
    </location>
</feature>
<gene>
    <name evidence="2" type="ORF">LY71_104189</name>
</gene>
<protein>
    <submittedName>
        <fullName evidence="2">Uncharacterized protein</fullName>
    </submittedName>
</protein>
<evidence type="ECO:0000313" key="3">
    <source>
        <dbReference type="Proteomes" id="UP000239210"/>
    </source>
</evidence>
<feature type="compositionally biased region" description="Low complexity" evidence="1">
    <location>
        <begin position="67"/>
        <end position="81"/>
    </location>
</feature>
<comment type="caution">
    <text evidence="2">The sequence shown here is derived from an EMBL/GenBank/DDBJ whole genome shotgun (WGS) entry which is preliminary data.</text>
</comment>
<sequence length="178" mass="17853">MTYGAPPSQGWQQQPPPPVQDPSAPGAARPGGGGFFTSLPGILTAVAGLVTAVTGAVGIYVSQGDDATVPSDPTVSTTDTPAPVPEDTGEADVGDLPADFSETSLDDDATTLIDTCAAGDLGACATLLDTLAVECADGYGISCDALYFVSPVGSAYEDYGATCGGRYDWTYAGICSEL</sequence>
<proteinExistence type="predicted"/>
<dbReference type="RefSeq" id="WP_106276389.1">
    <property type="nucleotide sequence ID" value="NZ_PVTG01000004.1"/>
</dbReference>
<reference evidence="2 3" key="1">
    <citation type="submission" date="2018-03" db="EMBL/GenBank/DDBJ databases">
        <title>Genomic Encyclopedia of Archaeal and Bacterial Type Strains, Phase II (KMG-II): from individual species to whole genera.</title>
        <authorList>
            <person name="Goeker M."/>
        </authorList>
    </citation>
    <scope>NUCLEOTIDE SEQUENCE [LARGE SCALE GENOMIC DNA]</scope>
    <source>
        <strain evidence="2 3">DSM 45416</strain>
    </source>
</reference>
<accession>A0A2T0TWS4</accession>
<evidence type="ECO:0000256" key="1">
    <source>
        <dbReference type="SAM" id="MobiDB-lite"/>
    </source>
</evidence>
<feature type="region of interest" description="Disordered" evidence="1">
    <location>
        <begin position="63"/>
        <end position="95"/>
    </location>
</feature>
<name>A0A2T0TWS4_9ACTN</name>